<evidence type="ECO:0000313" key="5">
    <source>
        <dbReference type="Proteomes" id="UP001177023"/>
    </source>
</evidence>
<feature type="non-terminal residue" evidence="4">
    <location>
        <position position="81"/>
    </location>
</feature>
<dbReference type="AlphaFoldDB" id="A0AA36FZI4"/>
<dbReference type="Proteomes" id="UP001177023">
    <property type="component" value="Unassembled WGS sequence"/>
</dbReference>
<keyword evidence="1" id="KW-0479">Metal-binding</keyword>
<dbReference type="Pfam" id="PF02244">
    <property type="entry name" value="Propep_M14"/>
    <property type="match status" value="1"/>
</dbReference>
<feature type="domain" description="Carboxypeptidase activation peptide" evidence="3">
    <location>
        <begin position="41"/>
        <end position="76"/>
    </location>
</feature>
<dbReference type="EMBL" id="CATQJA010002608">
    <property type="protein sequence ID" value="CAJ0572862.1"/>
    <property type="molecule type" value="Genomic_DNA"/>
</dbReference>
<evidence type="ECO:0000256" key="1">
    <source>
        <dbReference type="ARBA" id="ARBA00022723"/>
    </source>
</evidence>
<evidence type="ECO:0000313" key="4">
    <source>
        <dbReference type="EMBL" id="CAJ0572862.1"/>
    </source>
</evidence>
<name>A0AA36FZI4_9BILA</name>
<proteinExistence type="predicted"/>
<sequence>MLLRLLAVLLFCIYLSAGVLAEEIEEEDGSNPKNYKDFKLIRINPESEDSLSYLRALYEGESPYSLDFWQPPTRVGALFIV</sequence>
<keyword evidence="2" id="KW-0862">Zinc</keyword>
<comment type="caution">
    <text evidence="4">The sequence shown here is derived from an EMBL/GenBank/DDBJ whole genome shotgun (WGS) entry which is preliminary data.</text>
</comment>
<keyword evidence="5" id="KW-1185">Reference proteome</keyword>
<dbReference type="GO" id="GO:0046872">
    <property type="term" value="F:metal ion binding"/>
    <property type="evidence" value="ECO:0007669"/>
    <property type="project" value="UniProtKB-KW"/>
</dbReference>
<protein>
    <recommendedName>
        <fullName evidence="3">Carboxypeptidase activation peptide domain-containing protein</fullName>
    </recommendedName>
</protein>
<organism evidence="4 5">
    <name type="scientific">Mesorhabditis spiculigera</name>
    <dbReference type="NCBI Taxonomy" id="96644"/>
    <lineage>
        <taxon>Eukaryota</taxon>
        <taxon>Metazoa</taxon>
        <taxon>Ecdysozoa</taxon>
        <taxon>Nematoda</taxon>
        <taxon>Chromadorea</taxon>
        <taxon>Rhabditida</taxon>
        <taxon>Rhabditina</taxon>
        <taxon>Rhabditomorpha</taxon>
        <taxon>Rhabditoidea</taxon>
        <taxon>Rhabditidae</taxon>
        <taxon>Mesorhabditinae</taxon>
        <taxon>Mesorhabditis</taxon>
    </lineage>
</organism>
<dbReference type="Gene3D" id="3.30.70.340">
    <property type="entry name" value="Metallocarboxypeptidase-like"/>
    <property type="match status" value="1"/>
</dbReference>
<dbReference type="InterPro" id="IPR036990">
    <property type="entry name" value="M14A-like_propep"/>
</dbReference>
<evidence type="ECO:0000259" key="3">
    <source>
        <dbReference type="Pfam" id="PF02244"/>
    </source>
</evidence>
<dbReference type="SUPFAM" id="SSF54897">
    <property type="entry name" value="Protease propeptides/inhibitors"/>
    <property type="match status" value="1"/>
</dbReference>
<reference evidence="4" key="1">
    <citation type="submission" date="2023-06" db="EMBL/GenBank/DDBJ databases">
        <authorList>
            <person name="Delattre M."/>
        </authorList>
    </citation>
    <scope>NUCLEOTIDE SEQUENCE</scope>
    <source>
        <strain evidence="4">AF72</strain>
    </source>
</reference>
<gene>
    <name evidence="4" type="ORF">MSPICULIGERA_LOCUS11238</name>
</gene>
<evidence type="ECO:0000256" key="2">
    <source>
        <dbReference type="ARBA" id="ARBA00022833"/>
    </source>
</evidence>
<accession>A0AA36FZI4</accession>
<dbReference type="InterPro" id="IPR003146">
    <property type="entry name" value="M14A_act_pep"/>
</dbReference>